<gene>
    <name evidence="2" type="ORF">SAMN06269185_0977</name>
</gene>
<name>A0A285N8Z4_NATPI</name>
<protein>
    <submittedName>
        <fullName evidence="2">Uncharacterized protein</fullName>
    </submittedName>
</protein>
<evidence type="ECO:0000313" key="3">
    <source>
        <dbReference type="Proteomes" id="UP000219453"/>
    </source>
</evidence>
<dbReference type="EMBL" id="OBEJ01000001">
    <property type="protein sequence ID" value="SNZ05899.1"/>
    <property type="molecule type" value="Genomic_DNA"/>
</dbReference>
<dbReference type="AlphaFoldDB" id="A0A285N8Z4"/>
<reference evidence="2 3" key="1">
    <citation type="submission" date="2017-09" db="EMBL/GenBank/DDBJ databases">
        <authorList>
            <person name="Ehlers B."/>
            <person name="Leendertz F.H."/>
        </authorList>
    </citation>
    <scope>NUCLEOTIDE SEQUENCE [LARGE SCALE GENOMIC DNA]</scope>
    <source>
        <strain evidence="2 3">DSM 27208</strain>
    </source>
</reference>
<dbReference type="InterPro" id="IPR058742">
    <property type="entry name" value="DUF7989"/>
</dbReference>
<proteinExistence type="predicted"/>
<accession>A0A285N8Z4</accession>
<evidence type="ECO:0000313" key="2">
    <source>
        <dbReference type="EMBL" id="SNZ05899.1"/>
    </source>
</evidence>
<dbReference type="Proteomes" id="UP000219453">
    <property type="component" value="Unassembled WGS sequence"/>
</dbReference>
<feature type="compositionally biased region" description="Basic and acidic residues" evidence="1">
    <location>
        <begin position="1"/>
        <end position="23"/>
    </location>
</feature>
<dbReference type="Pfam" id="PF25951">
    <property type="entry name" value="DUF7989"/>
    <property type="match status" value="1"/>
</dbReference>
<dbReference type="RefSeq" id="WP_097007940.1">
    <property type="nucleotide sequence ID" value="NZ_OBEJ01000001.1"/>
</dbReference>
<evidence type="ECO:0000256" key="1">
    <source>
        <dbReference type="SAM" id="MobiDB-lite"/>
    </source>
</evidence>
<sequence length="88" mass="9693">MTDTMRAVDHTHPHDERSVDSSFRRGRGVAADGSGRPTDRSTERDAIDDESMAEVDHQPPNGDGANPVFERGRKRQGDASNDVDEDTE</sequence>
<feature type="region of interest" description="Disordered" evidence="1">
    <location>
        <begin position="1"/>
        <end position="88"/>
    </location>
</feature>
<organism evidence="2 3">
    <name type="scientific">Natronoarchaeum philippinense</name>
    <dbReference type="NCBI Taxonomy" id="558529"/>
    <lineage>
        <taxon>Archaea</taxon>
        <taxon>Methanobacteriati</taxon>
        <taxon>Methanobacteriota</taxon>
        <taxon>Stenosarchaea group</taxon>
        <taxon>Halobacteria</taxon>
        <taxon>Halobacteriales</taxon>
        <taxon>Natronoarchaeaceae</taxon>
    </lineage>
</organism>
<keyword evidence="3" id="KW-1185">Reference proteome</keyword>
<dbReference type="OrthoDB" id="306312at2157"/>